<feature type="domain" description="Helicase C-terminal" evidence="6">
    <location>
        <begin position="446"/>
        <end position="606"/>
    </location>
</feature>
<dbReference type="Gene3D" id="3.40.50.300">
    <property type="entry name" value="P-loop containing nucleotide triphosphate hydrolases"/>
    <property type="match status" value="2"/>
</dbReference>
<reference evidence="7" key="1">
    <citation type="submission" date="2020-09" db="EMBL/GenBank/DDBJ databases">
        <title>Genome seq and assembly of Limnohabitants sp.</title>
        <authorList>
            <person name="Chhetri G."/>
        </authorList>
    </citation>
    <scope>NUCLEOTIDE SEQUENCE</scope>
    <source>
        <strain evidence="7">JUR4</strain>
    </source>
</reference>
<protein>
    <submittedName>
        <fullName evidence="7">ATP-dependent DNA helicase</fullName>
    </submittedName>
</protein>
<proteinExistence type="inferred from homology"/>
<dbReference type="InterPro" id="IPR006555">
    <property type="entry name" value="ATP-dep_Helicase_C"/>
</dbReference>
<dbReference type="GO" id="GO:0003676">
    <property type="term" value="F:nucleic acid binding"/>
    <property type="evidence" value="ECO:0007669"/>
    <property type="project" value="InterPro"/>
</dbReference>
<feature type="domain" description="Helicase ATP-binding" evidence="5">
    <location>
        <begin position="1"/>
        <end position="260"/>
    </location>
</feature>
<dbReference type="PANTHER" id="PTHR11472:SF34">
    <property type="entry name" value="REGULATOR OF TELOMERE ELONGATION HELICASE 1"/>
    <property type="match status" value="1"/>
</dbReference>
<evidence type="ECO:0000256" key="3">
    <source>
        <dbReference type="ARBA" id="ARBA00022840"/>
    </source>
</evidence>
<dbReference type="AlphaFoldDB" id="A0A927FGG8"/>
<evidence type="ECO:0000259" key="6">
    <source>
        <dbReference type="PROSITE" id="PS51194"/>
    </source>
</evidence>
<evidence type="ECO:0000259" key="5">
    <source>
        <dbReference type="PROSITE" id="PS51193"/>
    </source>
</evidence>
<dbReference type="Proteomes" id="UP000647424">
    <property type="component" value="Unassembled WGS sequence"/>
</dbReference>
<dbReference type="RefSeq" id="WP_191819863.1">
    <property type="nucleotide sequence ID" value="NZ_JACYFT010000002.1"/>
</dbReference>
<accession>A0A927FGG8</accession>
<sequence length="647" mass="70594">MAMAVVETIEEGGALVVEAGTGVGKTFAYLVPVLLSGQRALISTATKALQDQLFSRDIPRLAQVLNLPVRVALLKGRSSYLCLHRMEQARHSPQAAQAAYQRAIAKVESWSQLTQTGDMAELPGLDESSSLWPLVTSTRDNCLGSNCPRYRACHVNLARKEAMAADVVVINHHLFFADLSVRESGVAELLPTVRVTVFDEAHQLNEIGVNFLGQDLSTVQLLELARDVLATGLQLARGLVDWHLLSAGLEKATRDWRLAAGQHRGAVRLRWADGAPQGVEVDAWRHGLDQLHTALENLRAGLDQVTELAPDFQRLMERAVSFAQRTRQFASEPDSDAVRWAEVSAQLRLVEAPLDIADTFSKLTQPAPQPVLEAVSESAAPVLQRAWVFTSATLGADERLSWFTQPCGLTAARTMRVGSPFDYGRQAALYVPDHLPKPADPSHARQVAQLALEAVTQLGGRTLVLTTTLNAMRVIGEHLQSRFDSGLNIEVLVQGQSPKRKLMERFREGRSQGGAGCVLVASASFWEGFDVPGDALQLVIIDKLPFPPPDDPLFEARSQRLTREGRSPFAEHALPEAAVALKQGAGRLIRSESDRGVLVVCDTRLATMSYGKRLMSALPPMRLVTSRDEFVSEISALAQDSPELPPA</sequence>
<dbReference type="InterPro" id="IPR014013">
    <property type="entry name" value="Helic_SF1/SF2_ATP-bd_DinG/Rad3"/>
</dbReference>
<organism evidence="7 8">
    <name type="scientific">Limnohabitans radicicola</name>
    <dbReference type="NCBI Taxonomy" id="2771427"/>
    <lineage>
        <taxon>Bacteria</taxon>
        <taxon>Pseudomonadati</taxon>
        <taxon>Pseudomonadota</taxon>
        <taxon>Betaproteobacteria</taxon>
        <taxon>Burkholderiales</taxon>
        <taxon>Comamonadaceae</taxon>
        <taxon>Limnohabitans</taxon>
    </lineage>
</organism>
<evidence type="ECO:0000256" key="2">
    <source>
        <dbReference type="ARBA" id="ARBA00022801"/>
    </source>
</evidence>
<dbReference type="InterPro" id="IPR045028">
    <property type="entry name" value="DinG/Rad3-like"/>
</dbReference>
<dbReference type="Pfam" id="PF13307">
    <property type="entry name" value="Helicase_C_2"/>
    <property type="match status" value="1"/>
</dbReference>
<gene>
    <name evidence="7" type="ORF">IC609_10545</name>
</gene>
<dbReference type="GO" id="GO:0005524">
    <property type="term" value="F:ATP binding"/>
    <property type="evidence" value="ECO:0007669"/>
    <property type="project" value="UniProtKB-KW"/>
</dbReference>
<dbReference type="GO" id="GO:0016818">
    <property type="term" value="F:hydrolase activity, acting on acid anhydrides, in phosphorus-containing anhydrides"/>
    <property type="evidence" value="ECO:0007669"/>
    <property type="project" value="InterPro"/>
</dbReference>
<evidence type="ECO:0000313" key="7">
    <source>
        <dbReference type="EMBL" id="MBD8050985.1"/>
    </source>
</evidence>
<keyword evidence="7" id="KW-0347">Helicase</keyword>
<keyword evidence="1" id="KW-0547">Nucleotide-binding</keyword>
<dbReference type="GO" id="GO:0006281">
    <property type="term" value="P:DNA repair"/>
    <property type="evidence" value="ECO:0007669"/>
    <property type="project" value="TreeGrafter"/>
</dbReference>
<dbReference type="InterPro" id="IPR027417">
    <property type="entry name" value="P-loop_NTPase"/>
</dbReference>
<comment type="caution">
    <text evidence="7">The sequence shown here is derived from an EMBL/GenBank/DDBJ whole genome shotgun (WGS) entry which is preliminary data.</text>
</comment>
<dbReference type="SMART" id="SM00491">
    <property type="entry name" value="HELICc2"/>
    <property type="match status" value="1"/>
</dbReference>
<dbReference type="GO" id="GO:0003678">
    <property type="term" value="F:DNA helicase activity"/>
    <property type="evidence" value="ECO:0007669"/>
    <property type="project" value="TreeGrafter"/>
</dbReference>
<name>A0A927FGG8_9BURK</name>
<keyword evidence="8" id="KW-1185">Reference proteome</keyword>
<evidence type="ECO:0000313" key="8">
    <source>
        <dbReference type="Proteomes" id="UP000647424"/>
    </source>
</evidence>
<dbReference type="SUPFAM" id="SSF52540">
    <property type="entry name" value="P-loop containing nucleoside triphosphate hydrolases"/>
    <property type="match status" value="1"/>
</dbReference>
<evidence type="ECO:0000256" key="4">
    <source>
        <dbReference type="ARBA" id="ARBA00038058"/>
    </source>
</evidence>
<evidence type="ECO:0000256" key="1">
    <source>
        <dbReference type="ARBA" id="ARBA00022741"/>
    </source>
</evidence>
<keyword evidence="2" id="KW-0378">Hydrolase</keyword>
<dbReference type="Pfam" id="PF00270">
    <property type="entry name" value="DEAD"/>
    <property type="match status" value="1"/>
</dbReference>
<dbReference type="EMBL" id="JACYFT010000002">
    <property type="protein sequence ID" value="MBD8050985.1"/>
    <property type="molecule type" value="Genomic_DNA"/>
</dbReference>
<dbReference type="InterPro" id="IPR011545">
    <property type="entry name" value="DEAD/DEAH_box_helicase_dom"/>
</dbReference>
<keyword evidence="3" id="KW-0067">ATP-binding</keyword>
<dbReference type="PROSITE" id="PS51194">
    <property type="entry name" value="HELICASE_CTER"/>
    <property type="match status" value="1"/>
</dbReference>
<dbReference type="PROSITE" id="PS51193">
    <property type="entry name" value="HELICASE_ATP_BIND_2"/>
    <property type="match status" value="1"/>
</dbReference>
<comment type="similarity">
    <text evidence="4">Belongs to the helicase family. DinG subfamily.</text>
</comment>
<dbReference type="PANTHER" id="PTHR11472">
    <property type="entry name" value="DNA REPAIR DEAD HELICASE RAD3/XP-D SUBFAMILY MEMBER"/>
    <property type="match status" value="1"/>
</dbReference>
<dbReference type="InterPro" id="IPR001650">
    <property type="entry name" value="Helicase_C-like"/>
</dbReference>